<dbReference type="AlphaFoldDB" id="A0A1L5PJX7"/>
<evidence type="ECO:0000256" key="2">
    <source>
        <dbReference type="ARBA" id="ARBA00022692"/>
    </source>
</evidence>
<dbReference type="PIRSF" id="PIRSF029745">
    <property type="entry name" value="FhaC"/>
    <property type="match status" value="1"/>
</dbReference>
<proteinExistence type="predicted"/>
<dbReference type="GO" id="GO:0008320">
    <property type="term" value="F:protein transmembrane transporter activity"/>
    <property type="evidence" value="ECO:0007669"/>
    <property type="project" value="TreeGrafter"/>
</dbReference>
<dbReference type="InterPro" id="IPR051544">
    <property type="entry name" value="TPS_OM_transporter"/>
</dbReference>
<dbReference type="Pfam" id="PF08479">
    <property type="entry name" value="POTRA_2"/>
    <property type="match status" value="1"/>
</dbReference>
<accession>A0A1L5PJX7</accession>
<evidence type="ECO:0000256" key="5">
    <source>
        <dbReference type="SAM" id="SignalP"/>
    </source>
</evidence>
<dbReference type="PANTHER" id="PTHR34597:SF3">
    <property type="entry name" value="OUTER MEMBRANE TRANSPORTER CDIB"/>
    <property type="match status" value="1"/>
</dbReference>
<dbReference type="Gene3D" id="3.10.20.310">
    <property type="entry name" value="membrane protein fhac"/>
    <property type="match status" value="1"/>
</dbReference>
<dbReference type="Pfam" id="PF03865">
    <property type="entry name" value="ShlB"/>
    <property type="match status" value="1"/>
</dbReference>
<dbReference type="EMBL" id="CP018743">
    <property type="protein sequence ID" value="APO80432.1"/>
    <property type="molecule type" value="Genomic_DNA"/>
</dbReference>
<dbReference type="Proteomes" id="UP000185146">
    <property type="component" value="Chromosome"/>
</dbReference>
<dbReference type="GO" id="GO:0098046">
    <property type="term" value="C:type V protein secretion system complex"/>
    <property type="evidence" value="ECO:0007669"/>
    <property type="project" value="TreeGrafter"/>
</dbReference>
<dbReference type="Gene3D" id="2.40.160.50">
    <property type="entry name" value="membrane protein fhac: a member of the omp85/tpsb transporter family"/>
    <property type="match status" value="1"/>
</dbReference>
<protein>
    <submittedName>
        <fullName evidence="9">TPS family activation/secretion protein</fullName>
    </submittedName>
</protein>
<feature type="domain" description="Haemolysin activator HlyB C-terminal" evidence="6">
    <location>
        <begin position="217"/>
        <end position="526"/>
    </location>
</feature>
<evidence type="ECO:0000313" key="10">
    <source>
        <dbReference type="Proteomes" id="UP000185146"/>
    </source>
</evidence>
<dbReference type="Pfam" id="PF17287">
    <property type="entry name" value="POTRA_3"/>
    <property type="match status" value="1"/>
</dbReference>
<evidence type="ECO:0000256" key="4">
    <source>
        <dbReference type="SAM" id="MobiDB-lite"/>
    </source>
</evidence>
<keyword evidence="5" id="KW-0732">Signal</keyword>
<evidence type="ECO:0000259" key="7">
    <source>
        <dbReference type="Pfam" id="PF08479"/>
    </source>
</evidence>
<keyword evidence="1" id="KW-0472">Membrane</keyword>
<evidence type="ECO:0000256" key="1">
    <source>
        <dbReference type="ARBA" id="ARBA00022452"/>
    </source>
</evidence>
<keyword evidence="1" id="KW-1134">Transmembrane beta strand</keyword>
<keyword evidence="2" id="KW-0812">Transmembrane</keyword>
<dbReference type="GO" id="GO:0046819">
    <property type="term" value="P:protein secretion by the type V secretion system"/>
    <property type="evidence" value="ECO:0007669"/>
    <property type="project" value="TreeGrafter"/>
</dbReference>
<dbReference type="PANTHER" id="PTHR34597">
    <property type="entry name" value="SLR1661 PROTEIN"/>
    <property type="match status" value="1"/>
</dbReference>
<reference evidence="9 10" key="1">
    <citation type="submission" date="2016-12" db="EMBL/GenBank/DDBJ databases">
        <title>Draft Genome Sequence of Mercury Resistant Pseudomonas DRA525.</title>
        <authorList>
            <person name="Drace K.M."/>
        </authorList>
    </citation>
    <scope>NUCLEOTIDE SEQUENCE [LARGE SCALE GENOMIC DNA]</scope>
    <source>
        <strain evidence="9 10">DRA525</strain>
    </source>
</reference>
<keyword evidence="3" id="KW-0998">Cell outer membrane</keyword>
<feature type="chain" id="PRO_5012950507" evidence="5">
    <location>
        <begin position="34"/>
        <end position="565"/>
    </location>
</feature>
<evidence type="ECO:0000259" key="8">
    <source>
        <dbReference type="Pfam" id="PF17287"/>
    </source>
</evidence>
<name>A0A1L5PJX7_PSEPU</name>
<dbReference type="InterPro" id="IPR035251">
    <property type="entry name" value="ShlB_POTRA"/>
</dbReference>
<gene>
    <name evidence="9" type="ORF">BL240_02550</name>
</gene>
<evidence type="ECO:0000313" key="9">
    <source>
        <dbReference type="EMBL" id="APO80432.1"/>
    </source>
</evidence>
<evidence type="ECO:0000259" key="6">
    <source>
        <dbReference type="Pfam" id="PF03865"/>
    </source>
</evidence>
<feature type="signal peptide" evidence="5">
    <location>
        <begin position="1"/>
        <end position="33"/>
    </location>
</feature>
<dbReference type="InterPro" id="IPR005565">
    <property type="entry name" value="Hemolysn_activator_HlyB_C"/>
</dbReference>
<sequence>MRGASMPFHIHRATCWALTCCLSGLLAAPQALADDPASQQLRDQQRGLQQLEQQQRLERWQRQPAPAESHDTTAPLPHDQRCWAITGVRVAGNRKLSDSALTPTLRRFITPCMGIAEINGLLKAITQRYVQAGYPTSRPYLQQPPQDGAPLNLVIVEGFVESIEMAGPELPLSLPGAFPGLLGQPLYLPALEQGLDQLNRLRAYDLSAELLPGELQGGTRVVVQPRKVASRGHLDSRFDNRGSDLTGRHRLNLGFGLDSPLGLNDDLRLSLNGTVLDAPGQSQGISLYYSIPYGAWTFALSASELRYEAPLPHSRQVTDGSSSYQGVSVERVLWRNQQGMLSASARLDRKQMVNRSAGAVIVQQSPTLVSVEAGINLLWLQGGLWNGYLGVAQGIDAFGADRSPLGAERLRPDFRKYRSNLLHLRQGPASHPWRWQSELALQFSSDPLPAVEQLLVSDDSAVRGFRLRTYSGASSAAWRNTVSQPLPEGWTAPLQVRPYIGLDLGWTRTAEGKPSQRLAGATAGAELSLPGSLLRLGYQRALYASDLPRPLLEPGFWVVELALNI</sequence>
<evidence type="ECO:0000256" key="3">
    <source>
        <dbReference type="ARBA" id="ARBA00023237"/>
    </source>
</evidence>
<dbReference type="InterPro" id="IPR027282">
    <property type="entry name" value="TPS"/>
</dbReference>
<feature type="domain" description="Polypeptide-transport-associated ShlB-type" evidence="7">
    <location>
        <begin position="84"/>
        <end position="158"/>
    </location>
</feature>
<feature type="region of interest" description="Disordered" evidence="4">
    <location>
        <begin position="54"/>
        <end position="77"/>
    </location>
</feature>
<organism evidence="9 10">
    <name type="scientific">Pseudomonas putida</name>
    <name type="common">Arthrobacter siderocapsulatus</name>
    <dbReference type="NCBI Taxonomy" id="303"/>
    <lineage>
        <taxon>Bacteria</taxon>
        <taxon>Pseudomonadati</taxon>
        <taxon>Pseudomonadota</taxon>
        <taxon>Gammaproteobacteria</taxon>
        <taxon>Pseudomonadales</taxon>
        <taxon>Pseudomonadaceae</taxon>
        <taxon>Pseudomonas</taxon>
    </lineage>
</organism>
<dbReference type="InterPro" id="IPR013686">
    <property type="entry name" value="Polypept-transport_assoc_ShlB"/>
</dbReference>
<feature type="domain" description="ShlB POTRA" evidence="8">
    <location>
        <begin position="160"/>
        <end position="212"/>
    </location>
</feature>